<proteinExistence type="predicted"/>
<dbReference type="EMBL" id="CP017834">
    <property type="protein sequence ID" value="APJ03665.1"/>
    <property type="molecule type" value="Genomic_DNA"/>
</dbReference>
<keyword evidence="2" id="KW-1185">Reference proteome</keyword>
<name>A0A1L4D0D8_9BACT</name>
<sequence length="94" mass="11063">MTNTRRIVEEGFEDESKWDNRELGAEEEFVKRASPEREKRINDSLGLHAISIRLPIEIIEQLKEFAREDGIGYQPLMRQVITKYSRERAKKKAS</sequence>
<reference evidence="1 2" key="1">
    <citation type="submission" date="2016-10" db="EMBL/GenBank/DDBJ databases">
        <title>Silvanigrella aquatica sp. nov., isolated from a freshwater lake located in the Black Forest, Germany, description of Silvanigrellaceae fam. nov., Silvanigrellales ord. nov., reclassification of the order Bdellovibrionales in the class Oligoflexia, reclassification of the families Bacteriovoracaceae and Halobacteriovoraceae in the new order Bacteriovoracales ord. nov., and reclassification of the family Pseudobacteriovoracaceae in the order Oligoflexiales.</title>
        <authorList>
            <person name="Hahn M.W."/>
            <person name="Schmidt J."/>
            <person name="Koll U."/>
            <person name="Rohde M."/>
            <person name="Verbag S."/>
            <person name="Pitt A."/>
            <person name="Nakai R."/>
            <person name="Naganuma T."/>
            <person name="Lang E."/>
        </authorList>
    </citation>
    <scope>NUCLEOTIDE SEQUENCE [LARGE SCALE GENOMIC DNA]</scope>
    <source>
        <strain evidence="1 2">MWH-Nonnen-W8red</strain>
    </source>
</reference>
<dbReference type="Proteomes" id="UP000184731">
    <property type="component" value="Chromosome"/>
</dbReference>
<dbReference type="KEGG" id="saqi:AXG55_06990"/>
<evidence type="ECO:0000313" key="1">
    <source>
        <dbReference type="EMBL" id="APJ03665.1"/>
    </source>
</evidence>
<dbReference type="RefSeq" id="WP_148697406.1">
    <property type="nucleotide sequence ID" value="NZ_CP017834.1"/>
</dbReference>
<organism evidence="1 2">
    <name type="scientific">Silvanigrella aquatica</name>
    <dbReference type="NCBI Taxonomy" id="1915309"/>
    <lineage>
        <taxon>Bacteria</taxon>
        <taxon>Pseudomonadati</taxon>
        <taxon>Bdellovibrionota</taxon>
        <taxon>Oligoflexia</taxon>
        <taxon>Silvanigrellales</taxon>
        <taxon>Silvanigrellaceae</taxon>
        <taxon>Silvanigrella</taxon>
    </lineage>
</organism>
<evidence type="ECO:0000313" key="2">
    <source>
        <dbReference type="Proteomes" id="UP000184731"/>
    </source>
</evidence>
<gene>
    <name evidence="1" type="ORF">AXG55_06990</name>
</gene>
<accession>A0A1L4D0D8</accession>
<dbReference type="OrthoDB" id="5684171at2"/>
<protein>
    <submittedName>
        <fullName evidence="1">Uncharacterized protein</fullName>
    </submittedName>
</protein>
<dbReference type="AlphaFoldDB" id="A0A1L4D0D8"/>